<proteinExistence type="predicted"/>
<organism evidence="2 3">
    <name type="scientific">Alteromonas salexigens</name>
    <dbReference type="NCBI Taxonomy" id="2982530"/>
    <lineage>
        <taxon>Bacteria</taxon>
        <taxon>Pseudomonadati</taxon>
        <taxon>Pseudomonadota</taxon>
        <taxon>Gammaproteobacteria</taxon>
        <taxon>Alteromonadales</taxon>
        <taxon>Alteromonadaceae</taxon>
        <taxon>Alteromonas/Salinimonas group</taxon>
        <taxon>Alteromonas</taxon>
    </lineage>
</organism>
<dbReference type="PANTHER" id="PTHR37953">
    <property type="entry name" value="UPF0127 PROTEIN MJ1496"/>
    <property type="match status" value="1"/>
</dbReference>
<keyword evidence="3" id="KW-1185">Reference proteome</keyword>
<reference evidence="3" key="1">
    <citation type="submission" date="2023-07" db="EMBL/GenBank/DDBJ databases">
        <title>Study on multiphase classification of strain Alteromonas salexigens isolated from the Yellow Sea.</title>
        <authorList>
            <person name="Sun L."/>
        </authorList>
    </citation>
    <scope>NUCLEOTIDE SEQUENCE [LARGE SCALE GENOMIC DNA]</scope>
    <source>
        <strain evidence="3">ASW11-19</strain>
    </source>
</reference>
<evidence type="ECO:0000313" key="3">
    <source>
        <dbReference type="Proteomes" id="UP001209257"/>
    </source>
</evidence>
<dbReference type="Proteomes" id="UP001209257">
    <property type="component" value="Unassembled WGS sequence"/>
</dbReference>
<dbReference type="InterPro" id="IPR003795">
    <property type="entry name" value="DUF192"/>
</dbReference>
<sequence length="148" mass="16612">MSQAKSLWLVCWALLLGVATVQAIPAEPVKFASAAIQVNGQVYEVEYAETYEQRARGLMYRKSLCDDCGMLFKFNPAKQASMWMKNTFIPLTVAFIDRNGVITDIKNLEPHKLEAVGASQKVTYALEMNQGWFARHDIVVGDRIIVDP</sequence>
<dbReference type="PANTHER" id="PTHR37953:SF1">
    <property type="entry name" value="UPF0127 PROTEIN MJ1496"/>
    <property type="match status" value="1"/>
</dbReference>
<dbReference type="EMBL" id="JAOTJC010000002">
    <property type="protein sequence ID" value="MCU7553103.1"/>
    <property type="molecule type" value="Genomic_DNA"/>
</dbReference>
<accession>A0ABT2VJW7</accession>
<evidence type="ECO:0000256" key="1">
    <source>
        <dbReference type="SAM" id="SignalP"/>
    </source>
</evidence>
<keyword evidence="1" id="KW-0732">Signal</keyword>
<feature type="signal peptide" evidence="1">
    <location>
        <begin position="1"/>
        <end position="23"/>
    </location>
</feature>
<dbReference type="RefSeq" id="WP_262991790.1">
    <property type="nucleotide sequence ID" value="NZ_JAOTJC010000002.1"/>
</dbReference>
<evidence type="ECO:0000313" key="2">
    <source>
        <dbReference type="EMBL" id="MCU7553103.1"/>
    </source>
</evidence>
<dbReference type="InterPro" id="IPR038695">
    <property type="entry name" value="Saro_0823-like_sf"/>
</dbReference>
<comment type="caution">
    <text evidence="2">The sequence shown here is derived from an EMBL/GenBank/DDBJ whole genome shotgun (WGS) entry which is preliminary data.</text>
</comment>
<protein>
    <submittedName>
        <fullName evidence="2">DUF192 domain-containing protein</fullName>
    </submittedName>
</protein>
<dbReference type="Pfam" id="PF02643">
    <property type="entry name" value="DUF192"/>
    <property type="match status" value="1"/>
</dbReference>
<name>A0ABT2VJW7_9ALTE</name>
<dbReference type="Gene3D" id="2.60.120.1140">
    <property type="entry name" value="Protein of unknown function DUF192"/>
    <property type="match status" value="1"/>
</dbReference>
<gene>
    <name evidence="2" type="ORF">OCL06_00665</name>
</gene>
<feature type="chain" id="PRO_5045878531" evidence="1">
    <location>
        <begin position="24"/>
        <end position="148"/>
    </location>
</feature>